<feature type="transmembrane region" description="Helical" evidence="8">
    <location>
        <begin position="275"/>
        <end position="297"/>
    </location>
</feature>
<feature type="transmembrane region" description="Helical" evidence="8">
    <location>
        <begin position="105"/>
        <end position="122"/>
    </location>
</feature>
<keyword evidence="11" id="KW-1185">Reference proteome</keyword>
<keyword evidence="7" id="KW-0479">Metal-binding</keyword>
<evidence type="ECO:0000256" key="8">
    <source>
        <dbReference type="SAM" id="Phobius"/>
    </source>
</evidence>
<dbReference type="PANTHER" id="PTHR22926:SF3">
    <property type="entry name" value="UNDECAPRENYL-PHOSPHATE ALPHA-N-ACETYLGLUCOSAMINYL 1-PHOSPHATE TRANSFERASE"/>
    <property type="match status" value="1"/>
</dbReference>
<proteinExistence type="predicted"/>
<dbReference type="EMBL" id="LR134441">
    <property type="protein sequence ID" value="VEH99402.1"/>
    <property type="molecule type" value="Genomic_DNA"/>
</dbReference>
<feature type="binding site" evidence="7">
    <location>
        <position position="206"/>
    </location>
    <ligand>
        <name>Mg(2+)</name>
        <dbReference type="ChEBI" id="CHEBI:18420"/>
    </ligand>
</feature>
<dbReference type="PANTHER" id="PTHR22926">
    <property type="entry name" value="PHOSPHO-N-ACETYLMURAMOYL-PENTAPEPTIDE-TRANSFERASE"/>
    <property type="match status" value="1"/>
</dbReference>
<dbReference type="OrthoDB" id="9783652at2"/>
<dbReference type="Pfam" id="PF00953">
    <property type="entry name" value="Glycos_transf_4"/>
    <property type="match status" value="1"/>
</dbReference>
<feature type="transmembrane region" description="Helical" evidence="8">
    <location>
        <begin position="230"/>
        <end position="248"/>
    </location>
</feature>
<dbReference type="GO" id="GO:0071555">
    <property type="term" value="P:cell wall organization"/>
    <property type="evidence" value="ECO:0007669"/>
    <property type="project" value="TreeGrafter"/>
</dbReference>
<keyword evidence="4 8" id="KW-0812">Transmembrane</keyword>
<comment type="subcellular location">
    <subcellularLocation>
        <location evidence="1">Cell membrane</location>
        <topology evidence="1">Multi-pass membrane protein</topology>
    </subcellularLocation>
</comment>
<feature type="transmembrane region" description="Helical" evidence="8">
    <location>
        <begin position="128"/>
        <end position="144"/>
    </location>
</feature>
<dbReference type="Proteomes" id="UP000270036">
    <property type="component" value="Chromosome"/>
</dbReference>
<protein>
    <submittedName>
        <fullName evidence="9">UDP-GlcNAc:UDP-phosphate GlcNAc-1-phosphate transferase</fullName>
    </submittedName>
    <submittedName>
        <fullName evidence="10">Undecaprenyl-phosphate alpha-N-acetylglucosaminyl 1-phosphate transferase</fullName>
        <ecNumber evidence="10">2.7.8.33</ecNumber>
    </submittedName>
</protein>
<keyword evidence="2" id="KW-1003">Cell membrane</keyword>
<evidence type="ECO:0000256" key="5">
    <source>
        <dbReference type="ARBA" id="ARBA00022989"/>
    </source>
</evidence>
<evidence type="ECO:0000256" key="4">
    <source>
        <dbReference type="ARBA" id="ARBA00022692"/>
    </source>
</evidence>
<evidence type="ECO:0000256" key="1">
    <source>
        <dbReference type="ARBA" id="ARBA00004651"/>
    </source>
</evidence>
<dbReference type="RefSeq" id="WP_034719417.1">
    <property type="nucleotide sequence ID" value="NZ_FOIX01000004.1"/>
</dbReference>
<dbReference type="EC" id="2.7.8.33" evidence="10"/>
<feature type="transmembrane region" description="Helical" evidence="8">
    <location>
        <begin position="180"/>
        <end position="196"/>
    </location>
</feature>
<reference evidence="9 11" key="1">
    <citation type="submission" date="2014-07" db="EMBL/GenBank/DDBJ databases">
        <authorList>
            <person name="Pisani N.G."/>
            <person name="Newman J.D."/>
        </authorList>
    </citation>
    <scope>NUCLEOTIDE SEQUENCE [LARGE SCALE GENOMIC DNA]</scope>
    <source>
        <strain evidence="9 11">LMG 24720</strain>
    </source>
</reference>
<dbReference type="CDD" id="cd06854">
    <property type="entry name" value="GT_WbpL_WbcO_like"/>
    <property type="match status" value="1"/>
</dbReference>
<dbReference type="GO" id="GO:0009103">
    <property type="term" value="P:lipopolysaccharide biosynthetic process"/>
    <property type="evidence" value="ECO:0007669"/>
    <property type="project" value="TreeGrafter"/>
</dbReference>
<evidence type="ECO:0000256" key="2">
    <source>
        <dbReference type="ARBA" id="ARBA00022475"/>
    </source>
</evidence>
<evidence type="ECO:0000256" key="7">
    <source>
        <dbReference type="PIRSR" id="PIRSR600715-1"/>
    </source>
</evidence>
<name>A0A3S4YJW8_9FLAO</name>
<dbReference type="KEGG" id="cant:NCTC13489_01518"/>
<dbReference type="EMBL" id="JPEP01000002">
    <property type="protein sequence ID" value="KEY18834.1"/>
    <property type="molecule type" value="Genomic_DNA"/>
</dbReference>
<accession>A0A3S4YJW8</accession>
<keyword evidence="3 10" id="KW-0808">Transferase</keyword>
<evidence type="ECO:0000256" key="3">
    <source>
        <dbReference type="ARBA" id="ARBA00022679"/>
    </source>
</evidence>
<feature type="transmembrane region" description="Helical" evidence="8">
    <location>
        <begin position="151"/>
        <end position="168"/>
    </location>
</feature>
<feature type="transmembrane region" description="Helical" evidence="8">
    <location>
        <begin position="203"/>
        <end position="224"/>
    </location>
</feature>
<dbReference type="STRING" id="266748.HY04_10210"/>
<dbReference type="GO" id="GO:0044038">
    <property type="term" value="P:cell wall macromolecule biosynthetic process"/>
    <property type="evidence" value="ECO:0007669"/>
    <property type="project" value="TreeGrafter"/>
</dbReference>
<sequence>MEYLIIILVFFILMLIYFKIADKYNIIDKPNHRSAHTEITLRGGGIIFPLAYLFFMGYEVLFNNYRFSLDNWGEPNFWIFGAGLLIICLISFIDDMIDLSSKIRLIFHFVAVTLLLYFLNAFQLLPWWGIPISYVLIIGILNAYNFMDGINGMSGLYSSVLLGTLLYINQNTIEFVNADFIIYPLLASIVFLFFNFRKRAKCFLGDIGSMGIGFWIIGLLSLLMFQTGQIKWVLFLMVYGAETILTIMERLKLKENIFDAHRRHLYQLFANDKKISHLTVSVIYAVVQLIINAIVIFSNFAEWVTFIVIALPTIALYLGVKRSVKKELSLSK</sequence>
<keyword evidence="5 8" id="KW-1133">Transmembrane helix</keyword>
<dbReference type="AlphaFoldDB" id="A0A3S4YJW8"/>
<evidence type="ECO:0000313" key="11">
    <source>
        <dbReference type="Proteomes" id="UP000028349"/>
    </source>
</evidence>
<evidence type="ECO:0000313" key="10">
    <source>
        <dbReference type="EMBL" id="VEH99402.1"/>
    </source>
</evidence>
<reference evidence="10 12" key="2">
    <citation type="submission" date="2018-12" db="EMBL/GenBank/DDBJ databases">
        <authorList>
            <consortium name="Pathogen Informatics"/>
        </authorList>
    </citation>
    <scope>NUCLEOTIDE SEQUENCE [LARGE SCALE GENOMIC DNA]</scope>
    <source>
        <strain evidence="10 12">NCTC13489</strain>
    </source>
</reference>
<evidence type="ECO:0000313" key="12">
    <source>
        <dbReference type="Proteomes" id="UP000270036"/>
    </source>
</evidence>
<dbReference type="GO" id="GO:0036380">
    <property type="term" value="F:UDP-N-acetylglucosamine-undecaprenyl-phosphate N-acetylglucosaminephosphotransferase activity"/>
    <property type="evidence" value="ECO:0007669"/>
    <property type="project" value="UniProtKB-EC"/>
</dbReference>
<keyword evidence="7" id="KW-0460">Magnesium</keyword>
<evidence type="ECO:0000256" key="6">
    <source>
        <dbReference type="ARBA" id="ARBA00023136"/>
    </source>
</evidence>
<evidence type="ECO:0000313" key="9">
    <source>
        <dbReference type="EMBL" id="KEY18834.1"/>
    </source>
</evidence>
<keyword evidence="6 8" id="KW-0472">Membrane</keyword>
<dbReference type="GO" id="GO:0046872">
    <property type="term" value="F:metal ion binding"/>
    <property type="evidence" value="ECO:0007669"/>
    <property type="project" value="UniProtKB-KW"/>
</dbReference>
<feature type="transmembrane region" description="Helical" evidence="8">
    <location>
        <begin position="303"/>
        <end position="320"/>
    </location>
</feature>
<feature type="transmembrane region" description="Helical" evidence="8">
    <location>
        <begin position="39"/>
        <end position="57"/>
    </location>
</feature>
<dbReference type="GO" id="GO:0005886">
    <property type="term" value="C:plasma membrane"/>
    <property type="evidence" value="ECO:0007669"/>
    <property type="project" value="UniProtKB-SubCell"/>
</dbReference>
<dbReference type="InterPro" id="IPR000715">
    <property type="entry name" value="Glycosyl_transferase_4"/>
</dbReference>
<feature type="transmembrane region" description="Helical" evidence="8">
    <location>
        <begin position="6"/>
        <end position="27"/>
    </location>
</feature>
<feature type="binding site" evidence="7">
    <location>
        <position position="145"/>
    </location>
    <ligand>
        <name>Mg(2+)</name>
        <dbReference type="ChEBI" id="CHEBI:18420"/>
    </ligand>
</feature>
<gene>
    <name evidence="10" type="primary">wecA_1</name>
    <name evidence="9" type="ORF">HY04_10210</name>
    <name evidence="10" type="ORF">NCTC13489_01518</name>
</gene>
<organism evidence="10 12">
    <name type="scientific">Kaistella antarctica</name>
    <dbReference type="NCBI Taxonomy" id="266748"/>
    <lineage>
        <taxon>Bacteria</taxon>
        <taxon>Pseudomonadati</taxon>
        <taxon>Bacteroidota</taxon>
        <taxon>Flavobacteriia</taxon>
        <taxon>Flavobacteriales</taxon>
        <taxon>Weeksellaceae</taxon>
        <taxon>Chryseobacterium group</taxon>
        <taxon>Kaistella</taxon>
    </lineage>
</organism>
<comment type="cofactor">
    <cofactor evidence="7">
        <name>Mg(2+)</name>
        <dbReference type="ChEBI" id="CHEBI:18420"/>
    </cofactor>
</comment>
<feature type="transmembrane region" description="Helical" evidence="8">
    <location>
        <begin position="77"/>
        <end position="93"/>
    </location>
</feature>
<dbReference type="Proteomes" id="UP000028349">
    <property type="component" value="Unassembled WGS sequence"/>
</dbReference>